<dbReference type="EMBL" id="CP072167">
    <property type="protein sequence ID" value="QYA08280.1"/>
    <property type="molecule type" value="Genomic_DNA"/>
</dbReference>
<dbReference type="EMBL" id="CP039691">
    <property type="protein sequence ID" value="QCI98833.1"/>
    <property type="molecule type" value="Genomic_DNA"/>
</dbReference>
<dbReference type="STRING" id="1367849.GCA_000518585_04264"/>
<protein>
    <submittedName>
        <fullName evidence="1">Uncharacterized protein</fullName>
    </submittedName>
</protein>
<reference evidence="2 4" key="2">
    <citation type="submission" date="2021-03" db="EMBL/GenBank/DDBJ databases">
        <title>Rapid diversification of plasmids in a genus of pathogenic and nitrogen fixing bacteria.</title>
        <authorList>
            <person name="Weisberg A.J."/>
            <person name="Miller M."/>
            <person name="Ream W."/>
            <person name="Grunwald N.J."/>
            <person name="Chang J.H."/>
        </authorList>
    </citation>
    <scope>NUCLEOTIDE SEQUENCE [LARGE SCALE GENOMIC DNA]</scope>
    <source>
        <strain evidence="2 4">AF3.44</strain>
    </source>
</reference>
<dbReference type="RefSeq" id="WP_136954367.1">
    <property type="nucleotide sequence ID" value="NZ_CP039691.1"/>
</dbReference>
<evidence type="ECO:0000313" key="3">
    <source>
        <dbReference type="Proteomes" id="UP000298545"/>
    </source>
</evidence>
<dbReference type="Proteomes" id="UP000298545">
    <property type="component" value="Chromosome circular"/>
</dbReference>
<evidence type="ECO:0000313" key="1">
    <source>
        <dbReference type="EMBL" id="QCI98833.1"/>
    </source>
</evidence>
<proteinExistence type="predicted"/>
<evidence type="ECO:0000313" key="2">
    <source>
        <dbReference type="EMBL" id="QYA08280.1"/>
    </source>
</evidence>
<dbReference type="KEGG" id="alf:CFBP5473_13570"/>
<organism evidence="1 3">
    <name type="scientific">Agrobacterium larrymoorei</name>
    <dbReference type="NCBI Taxonomy" id="160699"/>
    <lineage>
        <taxon>Bacteria</taxon>
        <taxon>Pseudomonadati</taxon>
        <taxon>Pseudomonadota</taxon>
        <taxon>Alphaproteobacteria</taxon>
        <taxon>Hyphomicrobiales</taxon>
        <taxon>Rhizobiaceae</taxon>
        <taxon>Rhizobium/Agrobacterium group</taxon>
        <taxon>Agrobacterium</taxon>
    </lineage>
</organism>
<keyword evidence="4" id="KW-1185">Reference proteome</keyword>
<gene>
    <name evidence="1" type="ORF">CFBP5473_13570</name>
    <name evidence="2" type="ORF">J5285_06165</name>
</gene>
<accession>A0A4D7DN36</accession>
<dbReference type="AlphaFoldDB" id="A0A4D7DN36"/>
<evidence type="ECO:0000313" key="4">
    <source>
        <dbReference type="Proteomes" id="UP000826513"/>
    </source>
</evidence>
<dbReference type="OrthoDB" id="7992451at2"/>
<name>A0A4D7DN36_9HYPH</name>
<dbReference type="Proteomes" id="UP000826513">
    <property type="component" value="Chromosome 1"/>
</dbReference>
<reference evidence="1 3" key="1">
    <citation type="submission" date="2019-04" db="EMBL/GenBank/DDBJ databases">
        <title>Complete genome sequence of Agrobacterium larrymoorei CFBP5473.</title>
        <authorList>
            <person name="Haryono M."/>
            <person name="Chou L."/>
            <person name="Lin Y.-C."/>
            <person name="Lai E.-M."/>
            <person name="Kuo C.-H."/>
        </authorList>
    </citation>
    <scope>NUCLEOTIDE SEQUENCE [LARGE SCALE GENOMIC DNA]</scope>
    <source>
        <strain evidence="1 3">CFBP5473</strain>
    </source>
</reference>
<sequence length="181" mass="20729">MTDAQIIDGYITMMEERVFGGWEPYLITLMFNQLTGNEQTKQRQMLKECEIVYARLLTRLIKRPHNTPTEQMPFWISCFDWPVNKREKAALPDILTNDGMHVHAFFMVPPNAKTGDRLGDIVARSPKSFLVGEGMSLARLHVEPIEKTAPRAALYTLKQVPRKRMTSADILVLPKSQSELI</sequence>